<dbReference type="Proteomes" id="UP000053732">
    <property type="component" value="Unassembled WGS sequence"/>
</dbReference>
<gene>
    <name evidence="2" type="ORF">PCAMFM013_S005g000306</name>
</gene>
<keyword evidence="3" id="KW-1185">Reference proteome</keyword>
<sequence>MQLRDLHLICARPGGPGASWAIASQHTHGDLTGSGKGSGLVDISKMRR</sequence>
<organism evidence="2 3">
    <name type="scientific">Penicillium camemberti (strain FM 013)</name>
    <dbReference type="NCBI Taxonomy" id="1429867"/>
    <lineage>
        <taxon>Eukaryota</taxon>
        <taxon>Fungi</taxon>
        <taxon>Dikarya</taxon>
        <taxon>Ascomycota</taxon>
        <taxon>Pezizomycotina</taxon>
        <taxon>Eurotiomycetes</taxon>
        <taxon>Eurotiomycetidae</taxon>
        <taxon>Eurotiales</taxon>
        <taxon>Aspergillaceae</taxon>
        <taxon>Penicillium</taxon>
    </lineage>
</organism>
<evidence type="ECO:0000256" key="1">
    <source>
        <dbReference type="SAM" id="MobiDB-lite"/>
    </source>
</evidence>
<evidence type="ECO:0000313" key="2">
    <source>
        <dbReference type="EMBL" id="CRL21142.1"/>
    </source>
</evidence>
<proteinExistence type="predicted"/>
<dbReference type="AlphaFoldDB" id="A0A0G4P4D9"/>
<accession>A0A0G4P4D9</accession>
<dbReference type="EMBL" id="HG793138">
    <property type="protein sequence ID" value="CRL21142.1"/>
    <property type="molecule type" value="Genomic_DNA"/>
</dbReference>
<feature type="region of interest" description="Disordered" evidence="1">
    <location>
        <begin position="27"/>
        <end position="48"/>
    </location>
</feature>
<name>A0A0G4P4D9_PENC3</name>
<evidence type="ECO:0000313" key="3">
    <source>
        <dbReference type="Proteomes" id="UP000053732"/>
    </source>
</evidence>
<reference evidence="2 3" key="1">
    <citation type="journal article" date="2014" name="Nat. Commun.">
        <title>Multiple recent horizontal transfers of a large genomic region in cheese making fungi.</title>
        <authorList>
            <person name="Cheeseman K."/>
            <person name="Ropars J."/>
            <person name="Renault P."/>
            <person name="Dupont J."/>
            <person name="Gouzy J."/>
            <person name="Branca A."/>
            <person name="Abraham A.L."/>
            <person name="Ceppi M."/>
            <person name="Conseiller E."/>
            <person name="Debuchy R."/>
            <person name="Malagnac F."/>
            <person name="Goarin A."/>
            <person name="Silar P."/>
            <person name="Lacoste S."/>
            <person name="Sallet E."/>
            <person name="Bensimon A."/>
            <person name="Giraud T."/>
            <person name="Brygoo Y."/>
        </authorList>
    </citation>
    <scope>NUCLEOTIDE SEQUENCE [LARGE SCALE GENOMIC DNA]</scope>
    <source>
        <strain evidence="3">FM 013</strain>
    </source>
</reference>
<protein>
    <submittedName>
        <fullName evidence="2">Str. FM013</fullName>
    </submittedName>
</protein>